<feature type="domain" description="MACPF" evidence="24">
    <location>
        <begin position="133"/>
        <end position="461"/>
    </location>
</feature>
<dbReference type="PROSITE" id="PS50092">
    <property type="entry name" value="TSP1"/>
    <property type="match status" value="1"/>
</dbReference>
<evidence type="ECO:0000256" key="18">
    <source>
        <dbReference type="ARBA" id="ARBA00023180"/>
    </source>
</evidence>
<dbReference type="Gene3D" id="2.20.100.10">
    <property type="entry name" value="Thrombospondin type-1 (TSP1) repeat"/>
    <property type="match status" value="1"/>
</dbReference>
<dbReference type="SMART" id="SM00457">
    <property type="entry name" value="MACPF"/>
    <property type="match status" value="1"/>
</dbReference>
<gene>
    <name evidence="25" type="primary">c9</name>
</gene>
<evidence type="ECO:0000256" key="6">
    <source>
        <dbReference type="ARBA" id="ARBA00022525"/>
    </source>
</evidence>
<keyword evidence="13" id="KW-0180">Complement pathway</keyword>
<keyword evidence="18" id="KW-0325">Glycoprotein</keyword>
<evidence type="ECO:0000256" key="5">
    <source>
        <dbReference type="ARBA" id="ARBA00022452"/>
    </source>
</evidence>
<keyword evidence="14" id="KW-0473">Membrane attack complex</keyword>
<evidence type="ECO:0000256" key="10">
    <source>
        <dbReference type="ARBA" id="ARBA00022692"/>
    </source>
</evidence>
<dbReference type="InterPro" id="IPR001862">
    <property type="entry name" value="MAC_perforin"/>
</dbReference>
<evidence type="ECO:0000256" key="11">
    <source>
        <dbReference type="ARBA" id="ARBA00022852"/>
    </source>
</evidence>
<dbReference type="Gene3D" id="4.10.400.10">
    <property type="entry name" value="Low-density Lipoprotein Receptor"/>
    <property type="match status" value="1"/>
</dbReference>
<keyword evidence="5" id="KW-1134">Transmembrane beta strand</keyword>
<keyword evidence="8" id="KW-1052">Target cell membrane</keyword>
<evidence type="ECO:0000256" key="20">
    <source>
        <dbReference type="ARBA" id="ARBA00093294"/>
    </source>
</evidence>
<dbReference type="PROSITE" id="PS00279">
    <property type="entry name" value="MACPF_1"/>
    <property type="match status" value="1"/>
</dbReference>
<comment type="caution">
    <text evidence="22">Lacks conserved residue(s) required for the propagation of feature annotation.</text>
</comment>
<evidence type="ECO:0000256" key="1">
    <source>
        <dbReference type="ARBA" id="ARBA00004276"/>
    </source>
</evidence>
<dbReference type="GO" id="GO:0006958">
    <property type="term" value="P:complement activation, classical pathway"/>
    <property type="evidence" value="ECO:0007669"/>
    <property type="project" value="UniProtKB-KW"/>
</dbReference>
<dbReference type="GO" id="GO:0005579">
    <property type="term" value="C:membrane attack complex"/>
    <property type="evidence" value="ECO:0007669"/>
    <property type="project" value="UniProtKB-KW"/>
</dbReference>
<comment type="similarity">
    <text evidence="3">Belongs to the complement C6/C7/C8/C9 family.</text>
</comment>
<dbReference type="InterPro" id="IPR000884">
    <property type="entry name" value="TSP1_rpt"/>
</dbReference>
<evidence type="ECO:0000259" key="24">
    <source>
        <dbReference type="PROSITE" id="PS51412"/>
    </source>
</evidence>
<evidence type="ECO:0000256" key="13">
    <source>
        <dbReference type="ARBA" id="ARBA00022875"/>
    </source>
</evidence>
<dbReference type="SMART" id="SM00209">
    <property type="entry name" value="TSP1"/>
    <property type="match status" value="1"/>
</dbReference>
<comment type="function">
    <text evidence="20">Pore-forming component of the membrane attack complex (MAC), a multiprotein complex activated by the complement cascade, which inserts into a target cell membrane and forms a pore, leading to target cell membrane rupture and cell lysis. The MAC is initiated by proteolytic cleavage of C5 into complement C5b in response to the classical, alternative, lectin and GZMK complement pathways. The complement pathways consist in a cascade of proteins that leads to phagocytosis and breakdown of pathogens and signaling that strengthens the adaptive immune system. Constitutes the pore-forming subunit of the MAC complex: during MAC assembly, C9 associates with the C5b8 intermediate complex, and polymerizes to complete the pore.</text>
</comment>
<dbReference type="InterPro" id="IPR020864">
    <property type="entry name" value="MACPF"/>
</dbReference>
<dbReference type="InterPro" id="IPR036383">
    <property type="entry name" value="TSP1_rpt_sf"/>
</dbReference>
<accession>G8FNH0</accession>
<keyword evidence="23" id="KW-0732">Signal</keyword>
<protein>
    <recommendedName>
        <fullName evidence="4">Complement component C9</fullName>
    </recommendedName>
</protein>
<dbReference type="Pfam" id="PF00057">
    <property type="entry name" value="Ldl_recept_a"/>
    <property type="match status" value="1"/>
</dbReference>
<keyword evidence="19" id="KW-1053">Target membrane</keyword>
<dbReference type="PANTHER" id="PTHR45742:SF3">
    <property type="entry name" value="COMPLEMENT COMPONENT C9"/>
    <property type="match status" value="1"/>
</dbReference>
<keyword evidence="10" id="KW-0812">Transmembrane</keyword>
<evidence type="ECO:0000256" key="16">
    <source>
        <dbReference type="ARBA" id="ARBA00023157"/>
    </source>
</evidence>
<evidence type="ECO:0000256" key="12">
    <source>
        <dbReference type="ARBA" id="ARBA00022859"/>
    </source>
</evidence>
<evidence type="ECO:0000256" key="15">
    <source>
        <dbReference type="ARBA" id="ARBA00023136"/>
    </source>
</evidence>
<evidence type="ECO:0000313" key="25">
    <source>
        <dbReference type="EMBL" id="AEQ63278.1"/>
    </source>
</evidence>
<keyword evidence="15" id="KW-0472">Membrane</keyword>
<dbReference type="InterPro" id="IPR020863">
    <property type="entry name" value="MACPF_CS"/>
</dbReference>
<keyword evidence="6" id="KW-0964">Secreted</keyword>
<dbReference type="SMART" id="SM00192">
    <property type="entry name" value="LDLa"/>
    <property type="match status" value="1"/>
</dbReference>
<name>G8FNH0_MIIMI</name>
<proteinExistence type="evidence at transcript level"/>
<evidence type="ECO:0000256" key="7">
    <source>
        <dbReference type="ARBA" id="ARBA00022536"/>
    </source>
</evidence>
<dbReference type="InterPro" id="IPR036055">
    <property type="entry name" value="LDL_receptor-like_sf"/>
</dbReference>
<evidence type="ECO:0000256" key="2">
    <source>
        <dbReference type="ARBA" id="ARBA00004613"/>
    </source>
</evidence>
<evidence type="ECO:0000256" key="17">
    <source>
        <dbReference type="ARBA" id="ARBA00023162"/>
    </source>
</evidence>
<keyword evidence="16 22" id="KW-1015">Disulfide bond</keyword>
<dbReference type="PRINTS" id="PR00764">
    <property type="entry name" value="COMPLEMENTC9"/>
</dbReference>
<evidence type="ECO:0000256" key="21">
    <source>
        <dbReference type="ARBA" id="ARBA00093512"/>
    </source>
</evidence>
<dbReference type="GO" id="GO:0044218">
    <property type="term" value="C:other organism cell membrane"/>
    <property type="evidence" value="ECO:0007669"/>
    <property type="project" value="UniProtKB-KW"/>
</dbReference>
<reference evidence="25" key="1">
    <citation type="journal article" date="2012" name="Fish Shellfish Immunol.">
        <title>An unexpected loss of domains in the conservative evolution ninth complement component in a higher teleost, Miichthys miiuy.</title>
        <authorList>
            <person name="Meng F."/>
            <person name="Wang R."/>
            <person name="Xu T."/>
            <person name="Sun Y."/>
            <person name="Cheng Y."/>
            <person name="Shi G."/>
        </authorList>
    </citation>
    <scope>NUCLEOTIDE SEQUENCE</scope>
</reference>
<keyword evidence="7" id="KW-0245">EGF-like domain</keyword>
<dbReference type="CDD" id="cd00112">
    <property type="entry name" value="LDLa"/>
    <property type="match status" value="1"/>
</dbReference>
<evidence type="ECO:0000256" key="9">
    <source>
        <dbReference type="ARBA" id="ARBA00022588"/>
    </source>
</evidence>
<dbReference type="GO" id="GO:0006957">
    <property type="term" value="P:complement activation, alternative pathway"/>
    <property type="evidence" value="ECO:0007669"/>
    <property type="project" value="UniProtKB-KW"/>
</dbReference>
<dbReference type="InterPro" id="IPR002172">
    <property type="entry name" value="LDrepeatLR_classA_rpt"/>
</dbReference>
<dbReference type="PANTHER" id="PTHR45742">
    <property type="entry name" value="COMPLEMENT COMPONENT C6"/>
    <property type="match status" value="1"/>
</dbReference>
<dbReference type="SUPFAM" id="SSF82895">
    <property type="entry name" value="TSP-1 type 1 repeat"/>
    <property type="match status" value="1"/>
</dbReference>
<dbReference type="EMBL" id="JN011995">
    <property type="protein sequence ID" value="AEQ63278.1"/>
    <property type="molecule type" value="mRNA"/>
</dbReference>
<evidence type="ECO:0000256" key="4">
    <source>
        <dbReference type="ARBA" id="ARBA00018261"/>
    </source>
</evidence>
<dbReference type="AlphaFoldDB" id="G8FNH0"/>
<keyword evidence="11" id="KW-0204">Cytolysis</keyword>
<keyword evidence="9" id="KW-0399">Innate immunity</keyword>
<sequence>MRIDVALQLGFCALCLILAFLGEGTGVELPDPQAENCAWSRWSEWSACDPCTKTRRRSRSVDVFGQFGGQACDSSIGEGESCITLDICTLPPAPECSDSEFQCESDTCIKKRLQCNGDYDCEDGSDEDCDEPLHKPCGSRVLESSEQGRTAGYGINILGADPRRNPFNNDYYDGRCERVMNPNTGKLDRVPWNVGVLHYETLVEETTSKEIYEDTHSLLREMLKEMSLKVEAGFSFKFKPTEKPMINMSISGSYGYEKKEMIKEVSEYSSTVNKSFMRVKGGLQMSTYRMRSRGLKVAEEFLMHVQSLPLQYEKGIYFAFLEDYGTHYTKNGKSGGEYELIYVLNQDTVRQKNLTERMIQDCVKFGFTADVVGPDVLKGDVKSNKCGNVTTKTTVGADGKALVDQVMTSVKGGTLVAATAMRAKLNKEGLMDLATYQNWAQSIIDGPALINSQVGMIDWQS</sequence>
<evidence type="ECO:0000256" key="19">
    <source>
        <dbReference type="ARBA" id="ARBA00023298"/>
    </source>
</evidence>
<evidence type="ECO:0000256" key="3">
    <source>
        <dbReference type="ARBA" id="ARBA00009214"/>
    </source>
</evidence>
<comment type="subcellular location">
    <subcellularLocation>
        <location evidence="2">Secreted</location>
    </subcellularLocation>
    <subcellularLocation>
        <location evidence="1">Target cell membrane</location>
        <topology evidence="1">Multi-pass membrane protein</topology>
    </subcellularLocation>
</comment>
<dbReference type="PROSITE" id="PS01209">
    <property type="entry name" value="LDLRA_1"/>
    <property type="match status" value="1"/>
</dbReference>
<dbReference type="PROSITE" id="PS51412">
    <property type="entry name" value="MACPF_2"/>
    <property type="match status" value="1"/>
</dbReference>
<dbReference type="InterPro" id="IPR023415">
    <property type="entry name" value="LDLR_class-A_CS"/>
</dbReference>
<feature type="disulfide bond" evidence="22">
    <location>
        <begin position="96"/>
        <end position="108"/>
    </location>
</feature>
<comment type="subunit">
    <text evidence="21">Homooligomer; about 20 C9 chains oligomerize to give rise to a huge beta-barrel that forms a 100 Angstrom diameter pore in target membranes. Component of the membrane attack complex (MAC), composed of complement C5b, C6, C7, C8A, C8B, C8G and multiple copies of the pore-forming subunit C9.</text>
</comment>
<keyword evidence="17" id="KW-0179">Complement alternate pathway</keyword>
<dbReference type="SUPFAM" id="SSF57424">
    <property type="entry name" value="LDL receptor-like module"/>
    <property type="match status" value="1"/>
</dbReference>
<evidence type="ECO:0000256" key="23">
    <source>
        <dbReference type="SAM" id="SignalP"/>
    </source>
</evidence>
<dbReference type="GO" id="GO:0031640">
    <property type="term" value="P:killing of cells of another organism"/>
    <property type="evidence" value="ECO:0007669"/>
    <property type="project" value="UniProtKB-KW"/>
</dbReference>
<dbReference type="PROSITE" id="PS50068">
    <property type="entry name" value="LDLRA_2"/>
    <property type="match status" value="1"/>
</dbReference>
<evidence type="ECO:0000256" key="22">
    <source>
        <dbReference type="PROSITE-ProRule" id="PRU00124"/>
    </source>
</evidence>
<evidence type="ECO:0000256" key="8">
    <source>
        <dbReference type="ARBA" id="ARBA00022537"/>
    </source>
</evidence>
<feature type="chain" id="PRO_5003509516" description="Complement component C9" evidence="23">
    <location>
        <begin position="27"/>
        <end position="461"/>
    </location>
</feature>
<feature type="disulfide bond" evidence="22">
    <location>
        <begin position="103"/>
        <end position="121"/>
    </location>
</feature>
<dbReference type="Pfam" id="PF01823">
    <property type="entry name" value="MACPF"/>
    <property type="match status" value="1"/>
</dbReference>
<dbReference type="GO" id="GO:0005576">
    <property type="term" value="C:extracellular region"/>
    <property type="evidence" value="ECO:0007669"/>
    <property type="project" value="UniProtKB-SubCell"/>
</dbReference>
<feature type="signal peptide" evidence="23">
    <location>
        <begin position="1"/>
        <end position="26"/>
    </location>
</feature>
<organism evidence="25">
    <name type="scientific">Miichthys miiuy</name>
    <name type="common">Mi-iuy croaker</name>
    <name type="synonym">Sciaena miiuy</name>
    <dbReference type="NCBI Taxonomy" id="240162"/>
    <lineage>
        <taxon>Eukaryota</taxon>
        <taxon>Metazoa</taxon>
        <taxon>Chordata</taxon>
        <taxon>Craniata</taxon>
        <taxon>Vertebrata</taxon>
        <taxon>Euteleostomi</taxon>
        <taxon>Actinopterygii</taxon>
        <taxon>Neopterygii</taxon>
        <taxon>Teleostei</taxon>
        <taxon>Neoteleostei</taxon>
        <taxon>Acanthomorphata</taxon>
        <taxon>Eupercaria</taxon>
        <taxon>Sciaenidae</taxon>
        <taxon>Miichthys</taxon>
    </lineage>
</organism>
<evidence type="ECO:0000256" key="14">
    <source>
        <dbReference type="ARBA" id="ARBA00023058"/>
    </source>
</evidence>
<keyword evidence="12" id="KW-0391">Immunity</keyword>